<proteinExistence type="predicted"/>
<dbReference type="KEGG" id="aaeo:BJI67_05860"/>
<dbReference type="InterPro" id="IPR036061">
    <property type="entry name" value="CheW-like_dom_sf"/>
</dbReference>
<evidence type="ECO:0000313" key="2">
    <source>
        <dbReference type="EMBL" id="AOV16650.1"/>
    </source>
</evidence>
<dbReference type="Gene3D" id="2.40.50.180">
    <property type="entry name" value="CheA-289, Domain 4"/>
    <property type="match status" value="1"/>
</dbReference>
<dbReference type="InterPro" id="IPR002545">
    <property type="entry name" value="CheW-lke_dom"/>
</dbReference>
<sequence length="242" mass="26358">MALSAYLEGLLTPVTAELGPASAVPLPAPLPSVGKLPVEPTVRQETALKVVHPVRRDPAETVPTGLPIIDEPESLTPKVSDNVVPAWASDGFECLLFYVGGLKLAVPLVKLTRIVACGERITKTPGRAPWFMGIMRFDDHQAGVVDTAKLVFPRDRLSRRVEEMGNADSAEGYSRILMVEDGRWGLCCDRVDTVVSLSADAVRWRTEKTTRRWLAGTVTEQMCALLDVESLTGEIEARGKEP</sequence>
<protein>
    <recommendedName>
        <fullName evidence="1">CheW-like domain-containing protein</fullName>
    </recommendedName>
</protein>
<evidence type="ECO:0000259" key="1">
    <source>
        <dbReference type="PROSITE" id="PS50851"/>
    </source>
</evidence>
<dbReference type="Pfam" id="PF01584">
    <property type="entry name" value="CheW"/>
    <property type="match status" value="1"/>
</dbReference>
<evidence type="ECO:0000313" key="3">
    <source>
        <dbReference type="Proteomes" id="UP000095342"/>
    </source>
</evidence>
<feature type="domain" description="CheW-like" evidence="1">
    <location>
        <begin position="91"/>
        <end position="237"/>
    </location>
</feature>
<accession>A0A1D8K6V4</accession>
<dbReference type="Proteomes" id="UP000095342">
    <property type="component" value="Chromosome"/>
</dbReference>
<dbReference type="Gene3D" id="2.30.30.40">
    <property type="entry name" value="SH3 Domains"/>
    <property type="match status" value="1"/>
</dbReference>
<dbReference type="SMART" id="SM00260">
    <property type="entry name" value="CheW"/>
    <property type="match status" value="1"/>
</dbReference>
<keyword evidence="3" id="KW-1185">Reference proteome</keyword>
<dbReference type="AlphaFoldDB" id="A0A1D8K6V4"/>
<name>A0A1D8K6V4_9GAMM</name>
<reference evidence="2 3" key="1">
    <citation type="submission" date="2016-09" db="EMBL/GenBank/DDBJ databases">
        <title>Acidihalobacter prosperus V6 (DSM14174).</title>
        <authorList>
            <person name="Khaleque H.N."/>
            <person name="Ramsay J.P."/>
            <person name="Murphy R.J.T."/>
            <person name="Kaksonen A.H."/>
            <person name="Boxall N.J."/>
            <person name="Watkin E.L.J."/>
        </authorList>
    </citation>
    <scope>NUCLEOTIDE SEQUENCE [LARGE SCALE GENOMIC DNA]</scope>
    <source>
        <strain evidence="2 3">V6</strain>
    </source>
</reference>
<dbReference type="GO" id="GO:0007165">
    <property type="term" value="P:signal transduction"/>
    <property type="evidence" value="ECO:0007669"/>
    <property type="project" value="InterPro"/>
</dbReference>
<dbReference type="SUPFAM" id="SSF50341">
    <property type="entry name" value="CheW-like"/>
    <property type="match status" value="1"/>
</dbReference>
<dbReference type="GO" id="GO:0006935">
    <property type="term" value="P:chemotaxis"/>
    <property type="evidence" value="ECO:0007669"/>
    <property type="project" value="InterPro"/>
</dbReference>
<organism evidence="2 3">
    <name type="scientific">Acidihalobacter aeolianus</name>
    <dbReference type="NCBI Taxonomy" id="2792603"/>
    <lineage>
        <taxon>Bacteria</taxon>
        <taxon>Pseudomonadati</taxon>
        <taxon>Pseudomonadota</taxon>
        <taxon>Gammaproteobacteria</taxon>
        <taxon>Chromatiales</taxon>
        <taxon>Ectothiorhodospiraceae</taxon>
        <taxon>Acidihalobacter</taxon>
    </lineage>
</organism>
<gene>
    <name evidence="2" type="ORF">BJI67_05860</name>
</gene>
<dbReference type="EMBL" id="CP017448">
    <property type="protein sequence ID" value="AOV16650.1"/>
    <property type="molecule type" value="Genomic_DNA"/>
</dbReference>
<dbReference type="PROSITE" id="PS50851">
    <property type="entry name" value="CHEW"/>
    <property type="match status" value="1"/>
</dbReference>